<dbReference type="AlphaFoldDB" id="A0A4R5FFF8"/>
<organism evidence="5 6">
    <name type="scientific">Nonomuraea mesophila</name>
    <dbReference type="NCBI Taxonomy" id="2530382"/>
    <lineage>
        <taxon>Bacteria</taxon>
        <taxon>Bacillati</taxon>
        <taxon>Actinomycetota</taxon>
        <taxon>Actinomycetes</taxon>
        <taxon>Streptosporangiales</taxon>
        <taxon>Streptosporangiaceae</taxon>
        <taxon>Nonomuraea</taxon>
    </lineage>
</organism>
<dbReference type="EMBL" id="SMLD01000050">
    <property type="protein sequence ID" value="TDE49737.1"/>
    <property type="molecule type" value="Genomic_DNA"/>
</dbReference>
<dbReference type="PANTHER" id="PTHR46796:SF6">
    <property type="entry name" value="ARAC SUBFAMILY"/>
    <property type="match status" value="1"/>
</dbReference>
<dbReference type="Pfam" id="PF12833">
    <property type="entry name" value="HTH_18"/>
    <property type="match status" value="1"/>
</dbReference>
<dbReference type="PANTHER" id="PTHR46796">
    <property type="entry name" value="HTH-TYPE TRANSCRIPTIONAL ACTIVATOR RHAS-RELATED"/>
    <property type="match status" value="1"/>
</dbReference>
<dbReference type="Gene3D" id="1.10.10.60">
    <property type="entry name" value="Homeodomain-like"/>
    <property type="match status" value="1"/>
</dbReference>
<keyword evidence="6" id="KW-1185">Reference proteome</keyword>
<dbReference type="Proteomes" id="UP000295136">
    <property type="component" value="Unassembled WGS sequence"/>
</dbReference>
<dbReference type="InterPro" id="IPR020449">
    <property type="entry name" value="Tscrpt_reg_AraC-type_HTH"/>
</dbReference>
<dbReference type="Pfam" id="PF14525">
    <property type="entry name" value="AraC_binding_2"/>
    <property type="match status" value="1"/>
</dbReference>
<dbReference type="InterPro" id="IPR035418">
    <property type="entry name" value="AraC-bd_2"/>
</dbReference>
<evidence type="ECO:0000313" key="5">
    <source>
        <dbReference type="EMBL" id="TDE49737.1"/>
    </source>
</evidence>
<proteinExistence type="predicted"/>
<dbReference type="PRINTS" id="PR00032">
    <property type="entry name" value="HTHARAC"/>
</dbReference>
<keyword evidence="3" id="KW-0804">Transcription</keyword>
<dbReference type="PROSITE" id="PS01124">
    <property type="entry name" value="HTH_ARAC_FAMILY_2"/>
    <property type="match status" value="1"/>
</dbReference>
<keyword evidence="2" id="KW-0238">DNA-binding</keyword>
<dbReference type="InterPro" id="IPR018062">
    <property type="entry name" value="HTH_AraC-typ_CS"/>
</dbReference>
<accession>A0A4R5FFF8</accession>
<dbReference type="InterPro" id="IPR009057">
    <property type="entry name" value="Homeodomain-like_sf"/>
</dbReference>
<dbReference type="RefSeq" id="WP_132631885.1">
    <property type="nucleotide sequence ID" value="NZ_SMLD01000050.1"/>
</dbReference>
<sequence length="310" mass="34054">MPLAEPYDNHRVEDGLPQPAPVLDVRDTTAQFGAVTVSRRSFEPLRLWRAAEHPMDPRLEETCQLLVPLSGSLQVIWARGHATSGVGDLLVHDMTQVLAARFRAPKRGLRFQAALVDVPRSLVSLPAHQVEAMLGNTMPATRGIGALLSSVVTGLADNPGSYRPADGPRLGMVVLDLVSALFAHAIETSPTVPASNRDALILRVQAFVQEHLSDPELSPRALAVQHHISTSYLHRLFQDQDLTVGGYIRAQRLDRARRDLADPALRAVPIHSIAAKWGFSHAADFSRAFRRAYGVSPRDFRREAIHTAPR</sequence>
<name>A0A4R5FFF8_9ACTN</name>
<evidence type="ECO:0000256" key="3">
    <source>
        <dbReference type="ARBA" id="ARBA00023163"/>
    </source>
</evidence>
<dbReference type="SMART" id="SM00342">
    <property type="entry name" value="HTH_ARAC"/>
    <property type="match status" value="1"/>
</dbReference>
<gene>
    <name evidence="5" type="ORF">E1295_20190</name>
</gene>
<protein>
    <submittedName>
        <fullName evidence="5">Helix-turn-helix domain-containing protein</fullName>
    </submittedName>
</protein>
<dbReference type="GO" id="GO:0003700">
    <property type="term" value="F:DNA-binding transcription factor activity"/>
    <property type="evidence" value="ECO:0007669"/>
    <property type="project" value="InterPro"/>
</dbReference>
<evidence type="ECO:0000259" key="4">
    <source>
        <dbReference type="PROSITE" id="PS01124"/>
    </source>
</evidence>
<feature type="domain" description="HTH araC/xylS-type" evidence="4">
    <location>
        <begin position="202"/>
        <end position="303"/>
    </location>
</feature>
<comment type="caution">
    <text evidence="5">The sequence shown here is derived from an EMBL/GenBank/DDBJ whole genome shotgun (WGS) entry which is preliminary data.</text>
</comment>
<dbReference type="SUPFAM" id="SSF46689">
    <property type="entry name" value="Homeodomain-like"/>
    <property type="match status" value="1"/>
</dbReference>
<dbReference type="PROSITE" id="PS00041">
    <property type="entry name" value="HTH_ARAC_FAMILY_1"/>
    <property type="match status" value="1"/>
</dbReference>
<reference evidence="5 6" key="1">
    <citation type="submission" date="2019-03" db="EMBL/GenBank/DDBJ databases">
        <title>Draft genome sequences of novel Actinobacteria.</title>
        <authorList>
            <person name="Sahin N."/>
            <person name="Ay H."/>
            <person name="Saygin H."/>
        </authorList>
    </citation>
    <scope>NUCLEOTIDE SEQUENCE [LARGE SCALE GENOMIC DNA]</scope>
    <source>
        <strain evidence="5 6">6K102</strain>
    </source>
</reference>
<evidence type="ECO:0000256" key="1">
    <source>
        <dbReference type="ARBA" id="ARBA00023015"/>
    </source>
</evidence>
<keyword evidence="1" id="KW-0805">Transcription regulation</keyword>
<dbReference type="GO" id="GO:0043565">
    <property type="term" value="F:sequence-specific DNA binding"/>
    <property type="evidence" value="ECO:0007669"/>
    <property type="project" value="InterPro"/>
</dbReference>
<dbReference type="InterPro" id="IPR050204">
    <property type="entry name" value="AraC_XylS_family_regulators"/>
</dbReference>
<dbReference type="InterPro" id="IPR018060">
    <property type="entry name" value="HTH_AraC"/>
</dbReference>
<evidence type="ECO:0000256" key="2">
    <source>
        <dbReference type="ARBA" id="ARBA00023125"/>
    </source>
</evidence>
<evidence type="ECO:0000313" key="6">
    <source>
        <dbReference type="Proteomes" id="UP000295136"/>
    </source>
</evidence>